<name>A0A1F8H8Q8_9BACT</name>
<gene>
    <name evidence="1" type="ORF">A3I39_01540</name>
</gene>
<accession>A0A1F8H8Q8</accession>
<reference evidence="1 2" key="1">
    <citation type="journal article" date="2016" name="Nat. Commun.">
        <title>Thousands of microbial genomes shed light on interconnected biogeochemical processes in an aquifer system.</title>
        <authorList>
            <person name="Anantharaman K."/>
            <person name="Brown C.T."/>
            <person name="Hug L.A."/>
            <person name="Sharon I."/>
            <person name="Castelle C.J."/>
            <person name="Probst A.J."/>
            <person name="Thomas B.C."/>
            <person name="Singh A."/>
            <person name="Wilkins M.J."/>
            <person name="Karaoz U."/>
            <person name="Brodie E.L."/>
            <person name="Williams K.H."/>
            <person name="Hubbard S.S."/>
            <person name="Banfield J.F."/>
        </authorList>
    </citation>
    <scope>NUCLEOTIDE SEQUENCE [LARGE SCALE GENOMIC DNA]</scope>
</reference>
<proteinExistence type="predicted"/>
<comment type="caution">
    <text evidence="1">The sequence shown here is derived from an EMBL/GenBank/DDBJ whole genome shotgun (WGS) entry which is preliminary data.</text>
</comment>
<dbReference type="EMBL" id="MGKW01000021">
    <property type="protein sequence ID" value="OGN33924.1"/>
    <property type="molecule type" value="Genomic_DNA"/>
</dbReference>
<dbReference type="Proteomes" id="UP000178155">
    <property type="component" value="Unassembled WGS sequence"/>
</dbReference>
<organism evidence="1 2">
    <name type="scientific">Candidatus Yanofskybacteria bacterium RIFCSPLOWO2_02_FULL_47_9b</name>
    <dbReference type="NCBI Taxonomy" id="1802708"/>
    <lineage>
        <taxon>Bacteria</taxon>
        <taxon>Candidatus Yanofskyibacteriota</taxon>
    </lineage>
</organism>
<dbReference type="AlphaFoldDB" id="A0A1F8H8Q8"/>
<evidence type="ECO:0000313" key="1">
    <source>
        <dbReference type="EMBL" id="OGN33924.1"/>
    </source>
</evidence>
<protein>
    <submittedName>
        <fullName evidence="1">Uncharacterized protein</fullName>
    </submittedName>
</protein>
<sequence>MKKYICAGLVASIAGMFFSMWLYAYQNVNMASADDTAINFSFSLGDIGPQLVANGTIDSAKLLANAYLTRQRGKLSITSDNAQDMLNLFWALGLANKNEVLEKGPMMDPKYGGAGNFASTGGWTVAVGGAMEHYSHHEIVMLNPEQQERVNNVSKTVFRPCCRNSTYFPDCNHGMAMLGLLELMAANNMNEQKMKEYADQVNTKWFPQSRSSSCAV</sequence>
<evidence type="ECO:0000313" key="2">
    <source>
        <dbReference type="Proteomes" id="UP000178155"/>
    </source>
</evidence>